<sequence length="86" mass="10186">MKDNRLQQAKELQEKVKGLQQKKKRLANEAMRKVSWENRKARTKRLIETGALAEKHFGLEKLSVEDREKVFQTFSAFVKSKRLEIK</sequence>
<proteinExistence type="predicted"/>
<reference evidence="3" key="1">
    <citation type="journal article" date="2019" name="Int. J. Syst. Evol. Microbiol.">
        <title>The Global Catalogue of Microorganisms (GCM) 10K type strain sequencing project: providing services to taxonomists for standard genome sequencing and annotation.</title>
        <authorList>
            <consortium name="The Broad Institute Genomics Platform"/>
            <consortium name="The Broad Institute Genome Sequencing Center for Infectious Disease"/>
            <person name="Wu L."/>
            <person name="Ma J."/>
        </authorList>
    </citation>
    <scope>NUCLEOTIDE SEQUENCE [LARGE SCALE GENOMIC DNA]</scope>
    <source>
        <strain evidence="3">CCUG 54527</strain>
    </source>
</reference>
<gene>
    <name evidence="2" type="ORF">ACFPYN_05785</name>
</gene>
<protein>
    <recommendedName>
        <fullName evidence="4">DUF3847 domain-containing protein</fullName>
    </recommendedName>
</protein>
<name>A0ABW1L6I9_9BACL</name>
<dbReference type="RefSeq" id="WP_377733061.1">
    <property type="nucleotide sequence ID" value="NZ_JBHSRI010000005.1"/>
</dbReference>
<comment type="caution">
    <text evidence="2">The sequence shown here is derived from an EMBL/GenBank/DDBJ whole genome shotgun (WGS) entry which is preliminary data.</text>
</comment>
<dbReference type="EMBL" id="JBHSRI010000005">
    <property type="protein sequence ID" value="MFC6038963.1"/>
    <property type="molecule type" value="Genomic_DNA"/>
</dbReference>
<evidence type="ECO:0000256" key="1">
    <source>
        <dbReference type="SAM" id="MobiDB-lite"/>
    </source>
</evidence>
<evidence type="ECO:0000313" key="2">
    <source>
        <dbReference type="EMBL" id="MFC6038963.1"/>
    </source>
</evidence>
<keyword evidence="3" id="KW-1185">Reference proteome</keyword>
<feature type="region of interest" description="Disordered" evidence="1">
    <location>
        <begin position="1"/>
        <end position="24"/>
    </location>
</feature>
<organism evidence="2 3">
    <name type="scientific">Paenisporosarcina macmurdoensis</name>
    <dbReference type="NCBI Taxonomy" id="212659"/>
    <lineage>
        <taxon>Bacteria</taxon>
        <taxon>Bacillati</taxon>
        <taxon>Bacillota</taxon>
        <taxon>Bacilli</taxon>
        <taxon>Bacillales</taxon>
        <taxon>Caryophanaceae</taxon>
        <taxon>Paenisporosarcina</taxon>
    </lineage>
</organism>
<accession>A0ABW1L6I9</accession>
<dbReference type="Proteomes" id="UP001596170">
    <property type="component" value="Unassembled WGS sequence"/>
</dbReference>
<evidence type="ECO:0000313" key="3">
    <source>
        <dbReference type="Proteomes" id="UP001596170"/>
    </source>
</evidence>
<evidence type="ECO:0008006" key="4">
    <source>
        <dbReference type="Google" id="ProtNLM"/>
    </source>
</evidence>